<name>A0ACB9W6G0_CHAAC</name>
<reference evidence="1" key="1">
    <citation type="submission" date="2022-05" db="EMBL/GenBank/DDBJ databases">
        <title>Chromosome-level genome of Chaenocephalus aceratus.</title>
        <authorList>
            <person name="Park H."/>
        </authorList>
    </citation>
    <scope>NUCLEOTIDE SEQUENCE</scope>
    <source>
        <strain evidence="1">KU_202001</strain>
    </source>
</reference>
<comment type="caution">
    <text evidence="1">The sequence shown here is derived from an EMBL/GenBank/DDBJ whole genome shotgun (WGS) entry which is preliminary data.</text>
</comment>
<evidence type="ECO:0000313" key="1">
    <source>
        <dbReference type="EMBL" id="KAI4808394.1"/>
    </source>
</evidence>
<feature type="non-terminal residue" evidence="1">
    <location>
        <position position="1"/>
    </location>
</feature>
<sequence>TSTCQAETRSVNGRSITLIDTPGFFDTDKTEEELKPEILRCIIECAPGPHAFLIVLEVGPFTVQEQAVITKISQCFSEEVFKYATVLFTRGNQLDKGQTVEDLVQQNQHASDLVKKCGGRCHVIDNTYWKNKQQKKYRSNQFQVKELLKTIDKMVEANKGSCYTNEMLQAVEEQIQQEEELIRQSSGNMSKEKIIPPKQRMCRAHPKESGECTIVVRTADAASRRRRANDYPHGDIQLP</sequence>
<keyword evidence="2" id="KW-1185">Reference proteome</keyword>
<feature type="non-terminal residue" evidence="1">
    <location>
        <position position="239"/>
    </location>
</feature>
<proteinExistence type="predicted"/>
<organism evidence="1 2">
    <name type="scientific">Chaenocephalus aceratus</name>
    <name type="common">Blackfin icefish</name>
    <name type="synonym">Chaenichthys aceratus</name>
    <dbReference type="NCBI Taxonomy" id="36190"/>
    <lineage>
        <taxon>Eukaryota</taxon>
        <taxon>Metazoa</taxon>
        <taxon>Chordata</taxon>
        <taxon>Craniata</taxon>
        <taxon>Vertebrata</taxon>
        <taxon>Euteleostomi</taxon>
        <taxon>Actinopterygii</taxon>
        <taxon>Neopterygii</taxon>
        <taxon>Teleostei</taxon>
        <taxon>Neoteleostei</taxon>
        <taxon>Acanthomorphata</taxon>
        <taxon>Eupercaria</taxon>
        <taxon>Perciformes</taxon>
        <taxon>Notothenioidei</taxon>
        <taxon>Channichthyidae</taxon>
        <taxon>Chaenocephalus</taxon>
    </lineage>
</organism>
<evidence type="ECO:0000313" key="2">
    <source>
        <dbReference type="Proteomes" id="UP001057452"/>
    </source>
</evidence>
<protein>
    <submittedName>
        <fullName evidence="1">Uncharacterized protein</fullName>
    </submittedName>
</protein>
<gene>
    <name evidence="1" type="ORF">KUCAC02_000456</name>
</gene>
<dbReference type="EMBL" id="CM043802">
    <property type="protein sequence ID" value="KAI4808394.1"/>
    <property type="molecule type" value="Genomic_DNA"/>
</dbReference>
<dbReference type="Proteomes" id="UP001057452">
    <property type="component" value="Chromosome 18"/>
</dbReference>
<accession>A0ACB9W6G0</accession>